<feature type="domain" description="ERAP1-like C-terminal" evidence="1">
    <location>
        <begin position="1"/>
        <end position="79"/>
    </location>
</feature>
<feature type="non-terminal residue" evidence="2">
    <location>
        <position position="1"/>
    </location>
</feature>
<evidence type="ECO:0000259" key="1">
    <source>
        <dbReference type="Pfam" id="PF11838"/>
    </source>
</evidence>
<dbReference type="Proteomes" id="UP000008237">
    <property type="component" value="Unassembled WGS sequence"/>
</dbReference>
<dbReference type="Pfam" id="PF11838">
    <property type="entry name" value="ERAP1_C"/>
    <property type="match status" value="1"/>
</dbReference>
<protein>
    <submittedName>
        <fullName evidence="2">Aminopeptidase N</fullName>
    </submittedName>
</protein>
<organism evidence="3">
    <name type="scientific">Harpegnathos saltator</name>
    <name type="common">Jerdon's jumping ant</name>
    <dbReference type="NCBI Taxonomy" id="610380"/>
    <lineage>
        <taxon>Eukaryota</taxon>
        <taxon>Metazoa</taxon>
        <taxon>Ecdysozoa</taxon>
        <taxon>Arthropoda</taxon>
        <taxon>Hexapoda</taxon>
        <taxon>Insecta</taxon>
        <taxon>Pterygota</taxon>
        <taxon>Neoptera</taxon>
        <taxon>Endopterygota</taxon>
        <taxon>Hymenoptera</taxon>
        <taxon>Apocrita</taxon>
        <taxon>Aculeata</taxon>
        <taxon>Formicoidea</taxon>
        <taxon>Formicidae</taxon>
        <taxon>Ponerinae</taxon>
        <taxon>Ponerini</taxon>
        <taxon>Harpegnathos</taxon>
    </lineage>
</organism>
<accession>E2BC36</accession>
<name>E2BC36_HARSA</name>
<evidence type="ECO:0000313" key="3">
    <source>
        <dbReference type="Proteomes" id="UP000008237"/>
    </source>
</evidence>
<keyword evidence="3" id="KW-1185">Reference proteome</keyword>
<evidence type="ECO:0000313" key="2">
    <source>
        <dbReference type="EMBL" id="EFN86742.1"/>
    </source>
</evidence>
<dbReference type="InParanoid" id="E2BC36"/>
<keyword evidence="2" id="KW-0645">Protease</keyword>
<dbReference type="GO" id="GO:0004177">
    <property type="term" value="F:aminopeptidase activity"/>
    <property type="evidence" value="ECO:0007669"/>
    <property type="project" value="UniProtKB-KW"/>
</dbReference>
<sequence>TGYYRVNYNNKTWWRIATVLNYEDIHQINDFKRAQLIDDAYYLMIQEYISPLIFWNIAEHLAREVSYIIWYLMFNILSYM</sequence>
<gene>
    <name evidence="2" type="ORF">EAI_07021</name>
</gene>
<dbReference type="OrthoDB" id="7554891at2759"/>
<reference evidence="2 3" key="1">
    <citation type="journal article" date="2010" name="Science">
        <title>Genomic comparison of the ants Camponotus floridanus and Harpegnathos saltator.</title>
        <authorList>
            <person name="Bonasio R."/>
            <person name="Zhang G."/>
            <person name="Ye C."/>
            <person name="Mutti N.S."/>
            <person name="Fang X."/>
            <person name="Qin N."/>
            <person name="Donahue G."/>
            <person name="Yang P."/>
            <person name="Li Q."/>
            <person name="Li C."/>
            <person name="Zhang P."/>
            <person name="Huang Z."/>
            <person name="Berger S.L."/>
            <person name="Reinberg D."/>
            <person name="Wang J."/>
            <person name="Liebig J."/>
        </authorList>
    </citation>
    <scope>NUCLEOTIDE SEQUENCE [LARGE SCALE GENOMIC DNA]</scope>
    <source>
        <strain evidence="2 3">R22 G/1</strain>
    </source>
</reference>
<feature type="non-terminal residue" evidence="2">
    <location>
        <position position="80"/>
    </location>
</feature>
<dbReference type="OMA" id="YETENWR"/>
<dbReference type="InterPro" id="IPR024571">
    <property type="entry name" value="ERAP1-like_C_dom"/>
</dbReference>
<keyword evidence="2" id="KW-0378">Hydrolase</keyword>
<proteinExistence type="predicted"/>
<dbReference type="EMBL" id="GL447253">
    <property type="protein sequence ID" value="EFN86742.1"/>
    <property type="molecule type" value="Genomic_DNA"/>
</dbReference>
<dbReference type="AlphaFoldDB" id="E2BC36"/>
<keyword evidence="2" id="KW-0031">Aminopeptidase</keyword>
<dbReference type="Gene3D" id="1.25.50.20">
    <property type="match status" value="1"/>
</dbReference>